<dbReference type="InterPro" id="IPR003675">
    <property type="entry name" value="Rce1/LyrA-like_dom"/>
</dbReference>
<evidence type="ECO:0000256" key="2">
    <source>
        <dbReference type="SAM" id="Phobius"/>
    </source>
</evidence>
<keyword evidence="2" id="KW-0472">Membrane</keyword>
<evidence type="ECO:0000256" key="1">
    <source>
        <dbReference type="ARBA" id="ARBA00009067"/>
    </source>
</evidence>
<dbReference type="Proteomes" id="UP000298021">
    <property type="component" value="Unassembled WGS sequence"/>
</dbReference>
<dbReference type="OrthoDB" id="2311705at2"/>
<dbReference type="GO" id="GO:0008237">
    <property type="term" value="F:metallopeptidase activity"/>
    <property type="evidence" value="ECO:0007669"/>
    <property type="project" value="UniProtKB-KW"/>
</dbReference>
<feature type="transmembrane region" description="Helical" evidence="2">
    <location>
        <begin position="12"/>
        <end position="29"/>
    </location>
</feature>
<dbReference type="EMBL" id="RKLY01000022">
    <property type="protein sequence ID" value="TGD22459.1"/>
    <property type="molecule type" value="Genomic_DNA"/>
</dbReference>
<feature type="transmembrane region" description="Helical" evidence="2">
    <location>
        <begin position="71"/>
        <end position="93"/>
    </location>
</feature>
<dbReference type="GO" id="GO:0006508">
    <property type="term" value="P:proteolysis"/>
    <property type="evidence" value="ECO:0007669"/>
    <property type="project" value="UniProtKB-KW"/>
</dbReference>
<gene>
    <name evidence="4" type="ORF">EGT49_08735</name>
</gene>
<accession>A0A4Z0JK45</accession>
<feature type="transmembrane region" description="Helical" evidence="2">
    <location>
        <begin position="216"/>
        <end position="236"/>
    </location>
</feature>
<feature type="transmembrane region" description="Helical" evidence="2">
    <location>
        <begin position="135"/>
        <end position="153"/>
    </location>
</feature>
<keyword evidence="4" id="KW-0645">Protease</keyword>
<dbReference type="InterPro" id="IPR052710">
    <property type="entry name" value="CAAX_protease"/>
</dbReference>
<keyword evidence="5" id="KW-1185">Reference proteome</keyword>
<feature type="domain" description="CAAX prenyl protease 2/Lysostaphin resistance protein A-like" evidence="3">
    <location>
        <begin position="103"/>
        <end position="199"/>
    </location>
</feature>
<dbReference type="Pfam" id="PF02517">
    <property type="entry name" value="Rce1-like"/>
    <property type="match status" value="1"/>
</dbReference>
<keyword evidence="4" id="KW-0482">Metalloprotease</keyword>
<organism evidence="4 5">
    <name type="scientific">Companilactobacillus suantsaicola</name>
    <dbReference type="NCBI Taxonomy" id="2487723"/>
    <lineage>
        <taxon>Bacteria</taxon>
        <taxon>Bacillati</taxon>
        <taxon>Bacillota</taxon>
        <taxon>Bacilli</taxon>
        <taxon>Lactobacillales</taxon>
        <taxon>Lactobacillaceae</taxon>
        <taxon>Companilactobacillus</taxon>
    </lineage>
</organism>
<dbReference type="PANTHER" id="PTHR36435:SF1">
    <property type="entry name" value="CAAX AMINO TERMINAL PROTEASE FAMILY PROTEIN"/>
    <property type="match status" value="1"/>
</dbReference>
<evidence type="ECO:0000313" key="5">
    <source>
        <dbReference type="Proteomes" id="UP000298021"/>
    </source>
</evidence>
<reference evidence="4 5" key="1">
    <citation type="submission" date="2018-10" db="EMBL/GenBank/DDBJ databases">
        <title>Lactobacillus sp. R7 and Lactobacillus sp. R19 isolated from fermented mustard green product of Taiwan.</title>
        <authorList>
            <person name="Lin S.-T."/>
        </authorList>
    </citation>
    <scope>NUCLEOTIDE SEQUENCE [LARGE SCALE GENOMIC DNA]</scope>
    <source>
        <strain evidence="4 5">BCRC 81127</strain>
    </source>
</reference>
<name>A0A4Z0JK45_9LACO</name>
<dbReference type="GO" id="GO:0080120">
    <property type="term" value="P:CAAX-box protein maturation"/>
    <property type="evidence" value="ECO:0007669"/>
    <property type="project" value="UniProtKB-ARBA"/>
</dbReference>
<feature type="transmembrane region" description="Helical" evidence="2">
    <location>
        <begin position="160"/>
        <end position="181"/>
    </location>
</feature>
<dbReference type="AlphaFoldDB" id="A0A4Z0JK45"/>
<comment type="similarity">
    <text evidence="1">Belongs to the UPF0177 family.</text>
</comment>
<dbReference type="PANTHER" id="PTHR36435">
    <property type="entry name" value="SLR1288 PROTEIN"/>
    <property type="match status" value="1"/>
</dbReference>
<keyword evidence="2" id="KW-1133">Transmembrane helix</keyword>
<protein>
    <submittedName>
        <fullName evidence="4">CPBP family intramembrane metalloprotease</fullName>
    </submittedName>
</protein>
<proteinExistence type="inferred from homology"/>
<feature type="transmembrane region" description="Helical" evidence="2">
    <location>
        <begin position="41"/>
        <end position="59"/>
    </location>
</feature>
<keyword evidence="4" id="KW-0378">Hydrolase</keyword>
<evidence type="ECO:0000313" key="4">
    <source>
        <dbReference type="EMBL" id="TGD22459.1"/>
    </source>
</evidence>
<evidence type="ECO:0000259" key="3">
    <source>
        <dbReference type="Pfam" id="PF02517"/>
    </source>
</evidence>
<sequence>MKILKSNVTKVVVTSLIFPVSMVILSFLLRNQRVNNDILQIMADLLAFLIAYLINWKYLHENVSWIGTDTTIFQQLYTALPAFIIIALLNSATLTAPDLTFKFKIVLTCLAIGLAEEYICRGLLLGLALKLFHQNVLGAVLFSSVIFGSLHLTNLASLPIGYVAGQVIFASAIGMLFGTVYVKTKSLWIVIGLHALRDMFPMFSPSLMKEAGQMQFSMVTLYTTIFMFVIAFIISYQQLKNFSVQK</sequence>
<dbReference type="GO" id="GO:0004175">
    <property type="term" value="F:endopeptidase activity"/>
    <property type="evidence" value="ECO:0007669"/>
    <property type="project" value="UniProtKB-ARBA"/>
</dbReference>
<dbReference type="RefSeq" id="WP_135373499.1">
    <property type="nucleotide sequence ID" value="NZ_RKLY01000022.1"/>
</dbReference>
<comment type="caution">
    <text evidence="4">The sequence shown here is derived from an EMBL/GenBank/DDBJ whole genome shotgun (WGS) entry which is preliminary data.</text>
</comment>
<keyword evidence="2" id="KW-0812">Transmembrane</keyword>